<dbReference type="eggNOG" id="arCOG00252">
    <property type="taxonomic scope" value="Archaea"/>
</dbReference>
<dbReference type="InterPro" id="IPR036291">
    <property type="entry name" value="NAD(P)-bd_dom_sf"/>
</dbReference>
<evidence type="ECO:0000256" key="10">
    <source>
        <dbReference type="SAM" id="Phobius"/>
    </source>
</evidence>
<evidence type="ECO:0000256" key="7">
    <source>
        <dbReference type="ARBA" id="ARBA00034325"/>
    </source>
</evidence>
<dbReference type="PIRSF" id="PIRSF500136">
    <property type="entry name" value="UDP_ManNAc_DH"/>
    <property type="match status" value="1"/>
</dbReference>
<dbReference type="SMART" id="SM00984">
    <property type="entry name" value="UDPG_MGDP_dh_C"/>
    <property type="match status" value="1"/>
</dbReference>
<dbReference type="OrthoDB" id="372050at2157"/>
<dbReference type="GO" id="GO:0000271">
    <property type="term" value="P:polysaccharide biosynthetic process"/>
    <property type="evidence" value="ECO:0007669"/>
    <property type="project" value="InterPro"/>
</dbReference>
<sequence>MGNLLERIQKRTAIIAIVGLGYVGLPTAIFFAENGFKVIGVEKDEVKLTKIKKGISTIGELNLDMRLSKVVNEKKLIGTADLKWATEQSDIIISIVPTPVDEFKDPDLTPIKSSGEQIAKGLAEGKLVILESTVYPGVTEECLQPILEQSGLKAGTDFGLAYCPERYNPGDVDHGIEKVSRVVGGITPEWAEVTRELYKIIINEDVKVLNNIKTTEAAKVIENTQRDLNIALMNELAMIFERLDIDVMDVIEGASTKWNFNVYYPGAGVGGHCLPVDPYYLVKKAKELGYHSKVIAAGRSINDNMPLHVMNLVQDALNEQEKSIKNSKIVVLGFSYKENVGDPRESPAKTLTKNLVWKEAEVVIVDPYIEEINEKFGVLNNKFSDAINGADALVLMTAHDDFKSIDFNEVLKSMNTPIIVDGRRIYDPDELRDMGFHYKGVGAVNTVK</sequence>
<dbReference type="PIRSF" id="PIRSF000124">
    <property type="entry name" value="UDPglc_GDPman_dh"/>
    <property type="match status" value="1"/>
</dbReference>
<dbReference type="EC" id="1.1.1.336" evidence="2"/>
<dbReference type="Proteomes" id="UP000007490">
    <property type="component" value="Chromosome"/>
</dbReference>
<dbReference type="Pfam" id="PF03720">
    <property type="entry name" value="UDPG_MGDP_dh_C"/>
    <property type="match status" value="1"/>
</dbReference>
<dbReference type="InterPro" id="IPR001732">
    <property type="entry name" value="UDP-Glc/GDP-Man_DH_N"/>
</dbReference>
<keyword evidence="10" id="KW-0812">Transmembrane</keyword>
<comment type="similarity">
    <text evidence="1 9">Belongs to the UDP-glucose/GDP-mannose dehydrogenase family.</text>
</comment>
<reference evidence="13" key="1">
    <citation type="submission" date="2011-02" db="EMBL/GenBank/DDBJ databases">
        <title>Complete sequence of Methanobacterium sp. AL-21.</title>
        <authorList>
            <consortium name="US DOE Joint Genome Institute"/>
            <person name="Lucas S."/>
            <person name="Copeland A."/>
            <person name="Lapidus A."/>
            <person name="Cheng J.-F."/>
            <person name="Goodwin L."/>
            <person name="Pitluck S."/>
            <person name="Chertkov O."/>
            <person name="Detter J.C."/>
            <person name="Han C."/>
            <person name="Tapia R."/>
            <person name="Land M."/>
            <person name="Hauser L."/>
            <person name="Kyrpides N."/>
            <person name="Ivanova N."/>
            <person name="Mikhailova N."/>
            <person name="Pagani I."/>
            <person name="Cadillo-Quiroz H."/>
            <person name="Imachi H."/>
            <person name="Zinder S."/>
            <person name="Liu W."/>
            <person name="Woyke T."/>
        </authorList>
    </citation>
    <scope>NUCLEOTIDE SEQUENCE [LARGE SCALE GENOMIC DNA]</scope>
    <source>
        <strain evidence="13">AL-21</strain>
    </source>
</reference>
<organism evidence="12 13">
    <name type="scientific">Methanobacterium lacus (strain AL-21)</name>
    <dbReference type="NCBI Taxonomy" id="877455"/>
    <lineage>
        <taxon>Archaea</taxon>
        <taxon>Methanobacteriati</taxon>
        <taxon>Methanobacteriota</taxon>
        <taxon>Methanomada group</taxon>
        <taxon>Methanobacteria</taxon>
        <taxon>Methanobacteriales</taxon>
        <taxon>Methanobacteriaceae</taxon>
        <taxon>Methanobacterium</taxon>
    </lineage>
</organism>
<evidence type="ECO:0000313" key="13">
    <source>
        <dbReference type="Proteomes" id="UP000007490"/>
    </source>
</evidence>
<dbReference type="InterPro" id="IPR036220">
    <property type="entry name" value="UDP-Glc/GDP-Man_DH_C_sf"/>
</dbReference>
<dbReference type="STRING" id="877455.Metbo_0866"/>
<evidence type="ECO:0000259" key="11">
    <source>
        <dbReference type="SMART" id="SM00984"/>
    </source>
</evidence>
<dbReference type="InterPro" id="IPR017476">
    <property type="entry name" value="UDP-Glc/GDP-Man"/>
</dbReference>
<evidence type="ECO:0000256" key="3">
    <source>
        <dbReference type="ARBA" id="ARBA00016796"/>
    </source>
</evidence>
<protein>
    <recommendedName>
        <fullName evidence="3">UDP-N-acetyl-D-mannosamine dehydrogenase</fullName>
        <ecNumber evidence="2">1.1.1.336</ecNumber>
    </recommendedName>
    <alternativeName>
        <fullName evidence="6">UDP-ManNAc 6-dehydrogenase</fullName>
    </alternativeName>
</protein>
<reference evidence="12 13" key="2">
    <citation type="journal article" date="2014" name="Int. J. Syst. Evol. Microbiol.">
        <title>Methanobacterium paludis sp. nov. and a novel strain of Methanobacterium lacus isolated from northern peatlands.</title>
        <authorList>
            <person name="Cadillo-Quiroz H."/>
            <person name="Brauer S.L."/>
            <person name="Goodson N."/>
            <person name="Yavitt J.B."/>
            <person name="Zinder S.H."/>
        </authorList>
    </citation>
    <scope>NUCLEOTIDE SEQUENCE [LARGE SCALE GENOMIC DNA]</scope>
    <source>
        <strain evidence="12 13">AL-21</strain>
    </source>
</reference>
<evidence type="ECO:0000256" key="6">
    <source>
        <dbReference type="ARBA" id="ARBA00030172"/>
    </source>
</evidence>
<gene>
    <name evidence="12" type="ordered locus">Metbo_0866</name>
</gene>
<dbReference type="Gene3D" id="3.40.50.720">
    <property type="entry name" value="NAD(P)-binding Rossmann-like Domain"/>
    <property type="match status" value="2"/>
</dbReference>
<evidence type="ECO:0000313" key="12">
    <source>
        <dbReference type="EMBL" id="ADZ09116.1"/>
    </source>
</evidence>
<keyword evidence="10" id="KW-1133">Transmembrane helix</keyword>
<dbReference type="PANTHER" id="PTHR43491:SF2">
    <property type="entry name" value="UDP-N-ACETYL-D-MANNOSAMINE DEHYDROGENASE"/>
    <property type="match status" value="1"/>
</dbReference>
<dbReference type="EMBL" id="CP002551">
    <property type="protein sequence ID" value="ADZ09116.1"/>
    <property type="molecule type" value="Genomic_DNA"/>
</dbReference>
<name>F0TBN9_METLA</name>
<dbReference type="PANTHER" id="PTHR43491">
    <property type="entry name" value="UDP-N-ACETYL-D-MANNOSAMINE DEHYDROGENASE"/>
    <property type="match status" value="1"/>
</dbReference>
<dbReference type="KEGG" id="mel:Metbo_0866"/>
<accession>F0TBN9</accession>
<keyword evidence="13" id="KW-1185">Reference proteome</keyword>
<evidence type="ECO:0000256" key="8">
    <source>
        <dbReference type="ARBA" id="ARBA00049130"/>
    </source>
</evidence>
<comment type="catalytic activity">
    <reaction evidence="8">
        <text>UDP-N-acetyl-alpha-D-mannosamine + 2 NAD(+) + H2O = UDP-N-acetyl-alpha-D-mannosaminouronate + 2 NADH + 3 H(+)</text>
        <dbReference type="Rhea" id="RHEA:25780"/>
        <dbReference type="ChEBI" id="CHEBI:15377"/>
        <dbReference type="ChEBI" id="CHEBI:15378"/>
        <dbReference type="ChEBI" id="CHEBI:57540"/>
        <dbReference type="ChEBI" id="CHEBI:57945"/>
        <dbReference type="ChEBI" id="CHEBI:68623"/>
        <dbReference type="ChEBI" id="CHEBI:70731"/>
        <dbReference type="EC" id="1.1.1.336"/>
    </reaction>
</comment>
<dbReference type="SUPFAM" id="SSF48179">
    <property type="entry name" value="6-phosphogluconate dehydrogenase C-terminal domain-like"/>
    <property type="match status" value="1"/>
</dbReference>
<evidence type="ECO:0000256" key="9">
    <source>
        <dbReference type="PIRNR" id="PIRNR000124"/>
    </source>
</evidence>
<proteinExistence type="inferred from homology"/>
<dbReference type="InterPro" id="IPR014026">
    <property type="entry name" value="UDP-Glc/GDP-Man_DH_dimer"/>
</dbReference>
<keyword evidence="4 12" id="KW-0560">Oxidoreductase</keyword>
<feature type="transmembrane region" description="Helical" evidence="10">
    <location>
        <begin position="12"/>
        <end position="32"/>
    </location>
</feature>
<dbReference type="GO" id="GO:0051287">
    <property type="term" value="F:NAD binding"/>
    <property type="evidence" value="ECO:0007669"/>
    <property type="project" value="InterPro"/>
</dbReference>
<dbReference type="GO" id="GO:0089714">
    <property type="term" value="F:UDP-N-acetyl-D-mannosamine dehydrogenase activity"/>
    <property type="evidence" value="ECO:0007669"/>
    <property type="project" value="UniProtKB-EC"/>
</dbReference>
<dbReference type="InterPro" id="IPR008927">
    <property type="entry name" value="6-PGluconate_DH-like_C_sf"/>
</dbReference>
<dbReference type="HOGENOM" id="CLU_023810_3_1_2"/>
<dbReference type="AlphaFoldDB" id="F0TBN9"/>
<dbReference type="NCBIfam" id="TIGR03026">
    <property type="entry name" value="NDP-sugDHase"/>
    <property type="match status" value="1"/>
</dbReference>
<dbReference type="InterPro" id="IPR028359">
    <property type="entry name" value="UDP_ManNAc/GlcNAc_DH"/>
</dbReference>
<feature type="domain" description="UDP-glucose/GDP-mannose dehydrogenase C-terminal" evidence="11">
    <location>
        <begin position="330"/>
        <end position="428"/>
    </location>
</feature>
<dbReference type="GO" id="GO:0016628">
    <property type="term" value="F:oxidoreductase activity, acting on the CH-CH group of donors, NAD or NADP as acceptor"/>
    <property type="evidence" value="ECO:0007669"/>
    <property type="project" value="InterPro"/>
</dbReference>
<evidence type="ECO:0000256" key="5">
    <source>
        <dbReference type="ARBA" id="ARBA00023027"/>
    </source>
</evidence>
<dbReference type="Pfam" id="PF03721">
    <property type="entry name" value="UDPG_MGDP_dh_N"/>
    <property type="match status" value="1"/>
</dbReference>
<comment type="subunit">
    <text evidence="7">Homotetramer; probably dimer of dimers.</text>
</comment>
<dbReference type="InterPro" id="IPR014027">
    <property type="entry name" value="UDP-Glc/GDP-Man_DH_C"/>
</dbReference>
<dbReference type="SUPFAM" id="SSF52413">
    <property type="entry name" value="UDP-glucose/GDP-mannose dehydrogenase C-terminal domain"/>
    <property type="match status" value="1"/>
</dbReference>
<dbReference type="Pfam" id="PF00984">
    <property type="entry name" value="UDPG_MGDP_dh"/>
    <property type="match status" value="1"/>
</dbReference>
<dbReference type="RefSeq" id="WP_013644467.1">
    <property type="nucleotide sequence ID" value="NC_015216.1"/>
</dbReference>
<dbReference type="SUPFAM" id="SSF51735">
    <property type="entry name" value="NAD(P)-binding Rossmann-fold domains"/>
    <property type="match status" value="1"/>
</dbReference>
<keyword evidence="5" id="KW-0520">NAD</keyword>
<keyword evidence="10" id="KW-0472">Membrane</keyword>
<evidence type="ECO:0000256" key="2">
    <source>
        <dbReference type="ARBA" id="ARBA00012935"/>
    </source>
</evidence>
<evidence type="ECO:0000256" key="4">
    <source>
        <dbReference type="ARBA" id="ARBA00023002"/>
    </source>
</evidence>
<evidence type="ECO:0000256" key="1">
    <source>
        <dbReference type="ARBA" id="ARBA00006601"/>
    </source>
</evidence>
<dbReference type="GeneID" id="10277315"/>